<evidence type="ECO:0008006" key="2">
    <source>
        <dbReference type="Google" id="ProtNLM"/>
    </source>
</evidence>
<dbReference type="GeneID" id="2741334"/>
<dbReference type="InterPro" id="IPR014942">
    <property type="entry name" value="AbiEii"/>
</dbReference>
<dbReference type="AlphaFoldDB" id="A0A0E2E5E5"/>
<proteinExistence type="predicted"/>
<sequence>MLQKNTVEKTAFELLRTLMQDSQMDQFFLVGGTSIALRLGHRKSIDLDLFTQNDIDFIHEPVNLIVGKFNWEHIEKRLHDMIKNPQEIYTTYPI</sequence>
<name>A0A0E2E5E5_TREDN</name>
<reference evidence="1" key="1">
    <citation type="submission" date="2012-01" db="EMBL/GenBank/DDBJ databases">
        <title>The Genome Sequence of Treponema denticola H-22.</title>
        <authorList>
            <consortium name="The Broad Institute Genome Sequencing Platform"/>
            <person name="Earl A."/>
            <person name="Ward D."/>
            <person name="Feldgarden M."/>
            <person name="Gevers D."/>
            <person name="Blanton J.M."/>
            <person name="Fenno C.J."/>
            <person name="Baranova O.V."/>
            <person name="Mathney J."/>
            <person name="Dewhirst F.E."/>
            <person name="Izard J."/>
            <person name="Young S.K."/>
            <person name="Zeng Q."/>
            <person name="Gargeya S."/>
            <person name="Fitzgerald M."/>
            <person name="Haas B."/>
            <person name="Abouelleil A."/>
            <person name="Alvarado L."/>
            <person name="Arachchi H.M."/>
            <person name="Berlin A."/>
            <person name="Chapman S.B."/>
            <person name="Gearin G."/>
            <person name="Goldberg J."/>
            <person name="Griggs A."/>
            <person name="Gujja S."/>
            <person name="Hansen M."/>
            <person name="Heiman D."/>
            <person name="Howarth C."/>
            <person name="Larimer J."/>
            <person name="Lui A."/>
            <person name="MacDonald P.J.P."/>
            <person name="McCowen C."/>
            <person name="Montmayeur A."/>
            <person name="Murphy C."/>
            <person name="Neiman D."/>
            <person name="Pearson M."/>
            <person name="Priest M."/>
            <person name="Roberts A."/>
            <person name="Saif S."/>
            <person name="Shea T."/>
            <person name="Sisk P."/>
            <person name="Stolte C."/>
            <person name="Sykes S."/>
            <person name="Wortman J."/>
            <person name="Nusbaum C."/>
            <person name="Birren B."/>
        </authorList>
    </citation>
    <scope>NUCLEOTIDE SEQUENCE [LARGE SCALE GENOMIC DNA]</scope>
    <source>
        <strain evidence="1">H-22</strain>
    </source>
</reference>
<accession>A0A0E2E5E5</accession>
<protein>
    <recommendedName>
        <fullName evidence="2">Nucleotidyl transferase AbiEii/AbiGii toxin family protein</fullName>
    </recommendedName>
</protein>
<organism evidence="1">
    <name type="scientific">Treponema denticola H-22</name>
    <dbReference type="NCBI Taxonomy" id="999432"/>
    <lineage>
        <taxon>Bacteria</taxon>
        <taxon>Pseudomonadati</taxon>
        <taxon>Spirochaetota</taxon>
        <taxon>Spirochaetia</taxon>
        <taxon>Spirochaetales</taxon>
        <taxon>Treponemataceae</taxon>
        <taxon>Treponema</taxon>
    </lineage>
</organism>
<dbReference type="EMBL" id="AGDV01000009">
    <property type="protein sequence ID" value="EMB34181.1"/>
    <property type="molecule type" value="Genomic_DNA"/>
</dbReference>
<dbReference type="RefSeq" id="WP_002680083.1">
    <property type="nucleotide sequence ID" value="NZ_CM001795.1"/>
</dbReference>
<dbReference type="Pfam" id="PF08843">
    <property type="entry name" value="AbiEii"/>
    <property type="match status" value="1"/>
</dbReference>
<comment type="caution">
    <text evidence="1">The sequence shown here is derived from an EMBL/GenBank/DDBJ whole genome shotgun (WGS) entry which is preliminary data.</text>
</comment>
<dbReference type="PATRIC" id="fig|999432.5.peg.969"/>
<dbReference type="Proteomes" id="UP000011705">
    <property type="component" value="Chromosome"/>
</dbReference>
<evidence type="ECO:0000313" key="1">
    <source>
        <dbReference type="EMBL" id="EMB34181.1"/>
    </source>
</evidence>
<gene>
    <name evidence="1" type="ORF">HMPREF9726_00930</name>
</gene>
<dbReference type="HOGENOM" id="CLU_2572854_0_0_12"/>